<dbReference type="InterPro" id="IPR001173">
    <property type="entry name" value="Glyco_trans_2-like"/>
</dbReference>
<evidence type="ECO:0000259" key="2">
    <source>
        <dbReference type="Pfam" id="PF00535"/>
    </source>
</evidence>
<feature type="domain" description="Glycosyltransferase 2-like" evidence="2">
    <location>
        <begin position="392"/>
        <end position="501"/>
    </location>
</feature>
<evidence type="ECO:0000256" key="1">
    <source>
        <dbReference type="SAM" id="MobiDB-lite"/>
    </source>
</evidence>
<protein>
    <submittedName>
        <fullName evidence="3">Glycosyl transferase</fullName>
    </submittedName>
</protein>
<name>C7NGV8_KYTSD</name>
<evidence type="ECO:0000313" key="4">
    <source>
        <dbReference type="Proteomes" id="UP000006666"/>
    </source>
</evidence>
<gene>
    <name evidence="3" type="ordered locus">Ksed_26800</name>
</gene>
<feature type="region of interest" description="Disordered" evidence="1">
    <location>
        <begin position="1"/>
        <end position="64"/>
    </location>
</feature>
<dbReference type="CDD" id="cd00761">
    <property type="entry name" value="Glyco_tranf_GTA_type"/>
    <property type="match status" value="1"/>
</dbReference>
<dbReference type="SUPFAM" id="SSF53448">
    <property type="entry name" value="Nucleotide-diphospho-sugar transferases"/>
    <property type="match status" value="1"/>
</dbReference>
<dbReference type="Gene3D" id="3.90.550.10">
    <property type="entry name" value="Spore Coat Polysaccharide Biosynthesis Protein SpsA, Chain A"/>
    <property type="match status" value="1"/>
</dbReference>
<organism evidence="3 4">
    <name type="scientific">Kytococcus sedentarius (strain ATCC 14392 / DSM 20547 / JCM 11482 / CCUG 33030 / NBRC 15357 / NCTC 11040 / CCM 314 / 541)</name>
    <name type="common">Micrococcus sedentarius</name>
    <dbReference type="NCBI Taxonomy" id="478801"/>
    <lineage>
        <taxon>Bacteria</taxon>
        <taxon>Bacillati</taxon>
        <taxon>Actinomycetota</taxon>
        <taxon>Actinomycetes</taxon>
        <taxon>Micrococcales</taxon>
        <taxon>Kytococcaceae</taxon>
        <taxon>Kytococcus</taxon>
    </lineage>
</organism>
<sequence>MAAPSVPSPLRRPARAARRLVRSVVRRTSAREQVAPEVSRAASPQDAPTGVEDHDLAAAPEPSRGLPALDVTVATALSPTVAEVMAPEWDQRPADRTDGGHGALEGAALLLLELQAGRVPGWGRDAQGVAPLVTAARERGVPVTLWVTAGPLPEPSELPWLPGVDRVMATDESLRTEAASRWSRSVELLEAAAQPRTANPVERGGVARRTGRAFTLVDGFPELTDGTALQEVLARGLAPLPEAETPVVRLPGKSSPVTLPTGLESRVHRAGSRGEALAALATAGVVTDLSATSPLAPWTAVAAAASGAPLVTPAGLGGRLPSGLGSLVPSADDQKQFRSEVVARMQQPELRSREGHLLHREVLAAHTASHRAAALLSGAGVELPVRDRSVSAVVPTNRTHELDNVLANIARQRHREVELVLVLHGLEVDEAALRAQATEAGVEQLVLVRADASLTLGSCMNLGIEASSGRYIAKMDDDNFYGPGYLSDLVEAFTYTDADIVGKWCHLVWLRSTGAVVLRYPDAEHTYERRIQGGAMLFTGDLVRRIRFSDIPRAVDSDVLDRSLAEGVKVYSADRFNFVSVRGTDRSAHTWTVTDSTFMTATGDLQFFGDPRSHASL</sequence>
<dbReference type="STRING" id="478801.Ksed_26800"/>
<accession>C7NGV8</accession>
<dbReference type="eggNOG" id="COG0463">
    <property type="taxonomic scope" value="Bacteria"/>
</dbReference>
<dbReference type="InterPro" id="IPR029044">
    <property type="entry name" value="Nucleotide-diphossugar_trans"/>
</dbReference>
<feature type="compositionally biased region" description="Low complexity" evidence="1">
    <location>
        <begin position="1"/>
        <end position="11"/>
    </location>
</feature>
<dbReference type="EMBL" id="CP001686">
    <property type="protein sequence ID" value="ACV07630.1"/>
    <property type="molecule type" value="Genomic_DNA"/>
</dbReference>
<dbReference type="KEGG" id="kse:Ksed_26800"/>
<reference evidence="3 4" key="1">
    <citation type="journal article" date="2009" name="Stand. Genomic Sci.">
        <title>Complete genome sequence of Kytococcus sedentarius type strain (541).</title>
        <authorList>
            <person name="Sims D."/>
            <person name="Brettin T."/>
            <person name="Detter J.C."/>
            <person name="Han C."/>
            <person name="Lapidus A."/>
            <person name="Copeland A."/>
            <person name="Glavina Del Rio T."/>
            <person name="Nolan M."/>
            <person name="Chen F."/>
            <person name="Lucas S."/>
            <person name="Tice H."/>
            <person name="Cheng J.F."/>
            <person name="Bruce D."/>
            <person name="Goodwin L."/>
            <person name="Pitluck S."/>
            <person name="Ovchinnikova G."/>
            <person name="Pati A."/>
            <person name="Ivanova N."/>
            <person name="Mavrommatis K."/>
            <person name="Chen A."/>
            <person name="Palaniappan K."/>
            <person name="D'haeseleer P."/>
            <person name="Chain P."/>
            <person name="Bristow J."/>
            <person name="Eisen J.A."/>
            <person name="Markowitz V."/>
            <person name="Hugenholtz P."/>
            <person name="Schneider S."/>
            <person name="Goker M."/>
            <person name="Pukall R."/>
            <person name="Kyrpides N.C."/>
            <person name="Klenk H.P."/>
        </authorList>
    </citation>
    <scope>NUCLEOTIDE SEQUENCE [LARGE SCALE GENOMIC DNA]</scope>
    <source>
        <strain evidence="4">ATCC 14392 / DSM 20547 / JCM 11482 / CCUG 33030 / NBRC 15357 / NCTC 11040 / CCM 314 / 541</strain>
    </source>
</reference>
<dbReference type="AlphaFoldDB" id="C7NGV8"/>
<proteinExistence type="predicted"/>
<dbReference type="Pfam" id="PF00535">
    <property type="entry name" value="Glycos_transf_2"/>
    <property type="match status" value="1"/>
</dbReference>
<dbReference type="eggNOG" id="COG4641">
    <property type="taxonomic scope" value="Bacteria"/>
</dbReference>
<dbReference type="HOGENOM" id="CLU_015963_0_0_11"/>
<dbReference type="RefSeq" id="WP_015780551.1">
    <property type="nucleotide sequence ID" value="NC_013169.1"/>
</dbReference>
<dbReference type="Proteomes" id="UP000006666">
    <property type="component" value="Chromosome"/>
</dbReference>
<feature type="compositionally biased region" description="Basic residues" evidence="1">
    <location>
        <begin position="12"/>
        <end position="25"/>
    </location>
</feature>
<keyword evidence="4" id="KW-1185">Reference proteome</keyword>
<evidence type="ECO:0000313" key="3">
    <source>
        <dbReference type="EMBL" id="ACV07630.1"/>
    </source>
</evidence>
<dbReference type="GO" id="GO:0016740">
    <property type="term" value="F:transferase activity"/>
    <property type="evidence" value="ECO:0007669"/>
    <property type="project" value="UniProtKB-KW"/>
</dbReference>
<keyword evidence="3" id="KW-0808">Transferase</keyword>